<keyword evidence="3" id="KW-1185">Reference proteome</keyword>
<gene>
    <name evidence="2" type="primary">vgrG</name>
    <name evidence="2" type="ORF">LLW17_07710</name>
</gene>
<evidence type="ECO:0000313" key="2">
    <source>
        <dbReference type="EMBL" id="MCC4212598.1"/>
    </source>
</evidence>
<comment type="caution">
    <text evidence="2">The sequence shown here is derived from an EMBL/GenBank/DDBJ whole genome shotgun (WGS) entry which is preliminary data.</text>
</comment>
<accession>A0ABS8GSA2</accession>
<reference evidence="2 3" key="1">
    <citation type="submission" date="2021-11" db="EMBL/GenBank/DDBJ databases">
        <title>Seasonal and diel survey of microbial diversity of the Tyrrhenian coast.</title>
        <authorList>
            <person name="Gattoni G."/>
            <person name="Corral P."/>
        </authorList>
    </citation>
    <scope>NUCLEOTIDE SEQUENCE [LARGE SCALE GENOMIC DNA]</scope>
    <source>
        <strain evidence="2 3">Mr9</strain>
    </source>
</reference>
<dbReference type="Pfam" id="PF04717">
    <property type="entry name" value="Phage_base_V"/>
    <property type="match status" value="1"/>
</dbReference>
<name>A0ABS8GSA2_9FLAO</name>
<dbReference type="InterPro" id="IPR006531">
    <property type="entry name" value="Gp5/Vgr_OB"/>
</dbReference>
<dbReference type="InterPro" id="IPR006533">
    <property type="entry name" value="T6SS_Vgr_RhsGE"/>
</dbReference>
<organism evidence="2 3">
    <name type="scientific">Leeuwenhoekiella parthenopeia</name>
    <dbReference type="NCBI Taxonomy" id="2890320"/>
    <lineage>
        <taxon>Bacteria</taxon>
        <taxon>Pseudomonadati</taxon>
        <taxon>Bacteroidota</taxon>
        <taxon>Flavobacteriia</taxon>
        <taxon>Flavobacteriales</taxon>
        <taxon>Flavobacteriaceae</taxon>
        <taxon>Leeuwenhoekiella</taxon>
    </lineage>
</organism>
<dbReference type="Proteomes" id="UP001197770">
    <property type="component" value="Unassembled WGS sequence"/>
</dbReference>
<proteinExistence type="predicted"/>
<feature type="domain" description="Gp5/Type VI secretion system Vgr protein OB-fold" evidence="1">
    <location>
        <begin position="378"/>
        <end position="452"/>
    </location>
</feature>
<dbReference type="InterPro" id="IPR037026">
    <property type="entry name" value="Vgr_OB-fold_dom_sf"/>
</dbReference>
<evidence type="ECO:0000313" key="3">
    <source>
        <dbReference type="Proteomes" id="UP001197770"/>
    </source>
</evidence>
<protein>
    <submittedName>
        <fullName evidence="2">Type VI secretion system tip protein VgrG</fullName>
    </submittedName>
</protein>
<dbReference type="Gene3D" id="2.40.50.230">
    <property type="entry name" value="Gp5 N-terminal domain"/>
    <property type="match status" value="1"/>
</dbReference>
<dbReference type="SUPFAM" id="SSF69255">
    <property type="entry name" value="gp5 N-terminal domain-like"/>
    <property type="match status" value="1"/>
</dbReference>
<dbReference type="RefSeq" id="WP_228229676.1">
    <property type="nucleotide sequence ID" value="NZ_JAJGMW010000008.1"/>
</dbReference>
<dbReference type="EMBL" id="JAJGMW010000008">
    <property type="protein sequence ID" value="MCC4212598.1"/>
    <property type="molecule type" value="Genomic_DNA"/>
</dbReference>
<sequence>MNTSRSIATAQNPDLVTTTLLVNGEQLSAAYSVKSIVVNREVNRIPYAQLVILDGEAASQDFELSNTNLFEPGSEIEIKAGYHSDEESLFKGIVIRHGIKIRDAASALIVECKDPAVKMTVGTKSAYFYESTDSDIIEQLISKYTGLSAAVEATRVTHKELVQYQTSDWDFMMLRAQANGKLGFVEDGSIQIKEPNLTQAPVETVAYGATMLAFDGEIDARDQLKKITAYSWNAADQELTETEAAEANINLNGNLSKNELAAVINLDNLSLKHGGQLDTPQLQQWADAKAKIQQLARNRGRVQFIGIPKVKPDTIIKLEGVGDRFNGNAYITGVQHEIADGTWTVHAQFGLDPKWFSETYTVNSQPAAGLVAAVQGLQTGIVTQLEEDPQGEDRILVNIPIIDAASEGIWARVATLDAGENRGSFFRPEVGDEVIVGFINSDPNYAVVLGAVNSSNKPAPLPASDDNHEKGFVTRSGMKLLFNDEKASVTIETPAGRIVVIDDEAEEIKIDDAGANSIILNSDGIKISSTADINIKASGDLNLEGTNVNIKANAEFKAEGGAGAELSTSAIAVLKGSLVQIN</sequence>
<evidence type="ECO:0000259" key="1">
    <source>
        <dbReference type="Pfam" id="PF04717"/>
    </source>
</evidence>
<dbReference type="SUPFAM" id="SSF69279">
    <property type="entry name" value="Phage tail proteins"/>
    <property type="match status" value="1"/>
</dbReference>
<dbReference type="NCBIfam" id="TIGR01646">
    <property type="entry name" value="vgr_GE"/>
    <property type="match status" value="1"/>
</dbReference>